<proteinExistence type="predicted"/>
<protein>
    <submittedName>
        <fullName evidence="2">SANTA (SANT associated) protein</fullName>
    </submittedName>
</protein>
<evidence type="ECO:0000313" key="3">
    <source>
        <dbReference type="Proteomes" id="UP000265520"/>
    </source>
</evidence>
<organism evidence="2 3">
    <name type="scientific">Trifolium medium</name>
    <dbReference type="NCBI Taxonomy" id="97028"/>
    <lineage>
        <taxon>Eukaryota</taxon>
        <taxon>Viridiplantae</taxon>
        <taxon>Streptophyta</taxon>
        <taxon>Embryophyta</taxon>
        <taxon>Tracheophyta</taxon>
        <taxon>Spermatophyta</taxon>
        <taxon>Magnoliopsida</taxon>
        <taxon>eudicotyledons</taxon>
        <taxon>Gunneridae</taxon>
        <taxon>Pentapetalae</taxon>
        <taxon>rosids</taxon>
        <taxon>fabids</taxon>
        <taxon>Fabales</taxon>
        <taxon>Fabaceae</taxon>
        <taxon>Papilionoideae</taxon>
        <taxon>50 kb inversion clade</taxon>
        <taxon>NPAAA clade</taxon>
        <taxon>Hologalegina</taxon>
        <taxon>IRL clade</taxon>
        <taxon>Trifolieae</taxon>
        <taxon>Trifolium</taxon>
    </lineage>
</organism>
<feature type="non-terminal residue" evidence="2">
    <location>
        <position position="119"/>
    </location>
</feature>
<feature type="non-terminal residue" evidence="2">
    <location>
        <position position="1"/>
    </location>
</feature>
<sequence length="119" mass="12760">YIQLVVLIVVAGEENSIPTPLVFPEEGPGECNKPSAADKCKVSKETSGVDVAYGSNGNKRCTRLYNIKVGQQKQQPASGGPLKRPDIEQSSTSMEVENHDSDTTVFNNVSANLPEISPN</sequence>
<accession>A0A392PZ98</accession>
<feature type="region of interest" description="Disordered" evidence="1">
    <location>
        <begin position="69"/>
        <end position="119"/>
    </location>
</feature>
<evidence type="ECO:0000256" key="1">
    <source>
        <dbReference type="SAM" id="MobiDB-lite"/>
    </source>
</evidence>
<dbReference type="Proteomes" id="UP000265520">
    <property type="component" value="Unassembled WGS sequence"/>
</dbReference>
<reference evidence="2 3" key="1">
    <citation type="journal article" date="2018" name="Front. Plant Sci.">
        <title>Red Clover (Trifolium pratense) and Zigzag Clover (T. medium) - A Picture of Genomic Similarities and Differences.</title>
        <authorList>
            <person name="Dluhosova J."/>
            <person name="Istvanek J."/>
            <person name="Nedelnik J."/>
            <person name="Repkova J."/>
        </authorList>
    </citation>
    <scope>NUCLEOTIDE SEQUENCE [LARGE SCALE GENOMIC DNA]</scope>
    <source>
        <strain evidence="3">cv. 10/8</strain>
        <tissue evidence="2">Leaf</tissue>
    </source>
</reference>
<dbReference type="EMBL" id="LXQA010103693">
    <property type="protein sequence ID" value="MCI17057.1"/>
    <property type="molecule type" value="Genomic_DNA"/>
</dbReference>
<keyword evidence="3" id="KW-1185">Reference proteome</keyword>
<evidence type="ECO:0000313" key="2">
    <source>
        <dbReference type="EMBL" id="MCI17057.1"/>
    </source>
</evidence>
<comment type="caution">
    <text evidence="2">The sequence shown here is derived from an EMBL/GenBank/DDBJ whole genome shotgun (WGS) entry which is preliminary data.</text>
</comment>
<name>A0A392PZ98_9FABA</name>
<dbReference type="AlphaFoldDB" id="A0A392PZ98"/>